<gene>
    <name evidence="2" type="ORF">CSIM01_13436</name>
</gene>
<feature type="compositionally biased region" description="Polar residues" evidence="1">
    <location>
        <begin position="183"/>
        <end position="197"/>
    </location>
</feature>
<organism evidence="2 3">
    <name type="scientific">Colletotrichum simmondsii</name>
    <dbReference type="NCBI Taxonomy" id="703756"/>
    <lineage>
        <taxon>Eukaryota</taxon>
        <taxon>Fungi</taxon>
        <taxon>Dikarya</taxon>
        <taxon>Ascomycota</taxon>
        <taxon>Pezizomycotina</taxon>
        <taxon>Sordariomycetes</taxon>
        <taxon>Hypocreomycetidae</taxon>
        <taxon>Glomerellales</taxon>
        <taxon>Glomerellaceae</taxon>
        <taxon>Colletotrichum</taxon>
        <taxon>Colletotrichum acutatum species complex</taxon>
    </lineage>
</organism>
<feature type="compositionally biased region" description="Basic and acidic residues" evidence="1">
    <location>
        <begin position="134"/>
        <end position="177"/>
    </location>
</feature>
<dbReference type="Proteomes" id="UP000070328">
    <property type="component" value="Unassembled WGS sequence"/>
</dbReference>
<proteinExistence type="predicted"/>
<keyword evidence="3" id="KW-1185">Reference proteome</keyword>
<feature type="compositionally biased region" description="Basic and acidic residues" evidence="1">
    <location>
        <begin position="101"/>
        <end position="111"/>
    </location>
</feature>
<protein>
    <submittedName>
        <fullName evidence="2">Uncharacterized protein</fullName>
    </submittedName>
</protein>
<feature type="compositionally biased region" description="Basic residues" evidence="1">
    <location>
        <begin position="42"/>
        <end position="51"/>
    </location>
</feature>
<evidence type="ECO:0000313" key="3">
    <source>
        <dbReference type="Proteomes" id="UP000070328"/>
    </source>
</evidence>
<name>A0A135S5B7_9PEZI</name>
<sequence>MSGVATGPSTPQRPSSLANDDAVDVVSNTPTRLGLLQTPPRRFSRHLKRSVHAIEPGDDVVVNSEQGSSSSVRPLATPPRRPPRRARFSTGRAEPTSFDMGKPDTTTDRESSPLLCETMPKEHSGGEEQPIAEEQQRVEMQRGREDKQELGELRQLRDEEQLHLSEDQQPREGDENGHCGNLEQHNFNKPESASASFYGSEHDGKLGMETKLLEESVS</sequence>
<dbReference type="EMBL" id="JFBX01000684">
    <property type="protein sequence ID" value="KXH31125.1"/>
    <property type="molecule type" value="Genomic_DNA"/>
</dbReference>
<feature type="compositionally biased region" description="Basic and acidic residues" evidence="1">
    <location>
        <begin position="200"/>
        <end position="218"/>
    </location>
</feature>
<feature type="region of interest" description="Disordered" evidence="1">
    <location>
        <begin position="1"/>
        <end position="218"/>
    </location>
</feature>
<dbReference type="AlphaFoldDB" id="A0A135S5B7"/>
<feature type="compositionally biased region" description="Polar residues" evidence="1">
    <location>
        <begin position="7"/>
        <end position="18"/>
    </location>
</feature>
<accession>A0A135S5B7</accession>
<dbReference type="OrthoDB" id="4848748at2759"/>
<comment type="caution">
    <text evidence="2">The sequence shown here is derived from an EMBL/GenBank/DDBJ whole genome shotgun (WGS) entry which is preliminary data.</text>
</comment>
<feature type="compositionally biased region" description="Polar residues" evidence="1">
    <location>
        <begin position="63"/>
        <end position="72"/>
    </location>
</feature>
<reference evidence="2 3" key="1">
    <citation type="submission" date="2014-02" db="EMBL/GenBank/DDBJ databases">
        <title>The genome sequence of Colletotrichum simmondsii CBS122122.</title>
        <authorList>
            <person name="Baroncelli R."/>
            <person name="Thon M.R."/>
        </authorList>
    </citation>
    <scope>NUCLEOTIDE SEQUENCE [LARGE SCALE GENOMIC DNA]</scope>
    <source>
        <strain evidence="2 3">CBS122122</strain>
    </source>
</reference>
<evidence type="ECO:0000256" key="1">
    <source>
        <dbReference type="SAM" id="MobiDB-lite"/>
    </source>
</evidence>
<evidence type="ECO:0000313" key="2">
    <source>
        <dbReference type="EMBL" id="KXH31125.1"/>
    </source>
</evidence>